<geneLocation type="plasmid" evidence="3 4">
    <name>pO157</name>
</geneLocation>
<name>A0A3S5ZPT3_ECO57</name>
<gene>
    <name evidence="2" type="ORF">AU473_28700</name>
    <name evidence="1" type="ORF">Z_L7093</name>
</gene>
<dbReference type="PANTHER" id="PTHR46889">
    <property type="entry name" value="TRANSPOSASE INSF FOR INSERTION SEQUENCE IS3B-RELATED"/>
    <property type="match status" value="1"/>
</dbReference>
<keyword evidence="1" id="KW-0614">Plasmid</keyword>
<dbReference type="Proteomes" id="UP000002519">
    <property type="component" value="Plasmid pO157"/>
</dbReference>
<dbReference type="EMBL" id="AF074613">
    <property type="protein sequence ID" value="AAC70161.1"/>
    <property type="molecule type" value="Genomic_DNA"/>
</dbReference>
<evidence type="ECO:0000313" key="4">
    <source>
        <dbReference type="Proteomes" id="UP000177471"/>
    </source>
</evidence>
<dbReference type="Proteomes" id="UP000177471">
    <property type="component" value="Plasmid pO157"/>
</dbReference>
<evidence type="ECO:0000313" key="1">
    <source>
        <dbReference type="EMBL" id="AAC70161.1"/>
    </source>
</evidence>
<dbReference type="InterPro" id="IPR012337">
    <property type="entry name" value="RNaseH-like_sf"/>
</dbReference>
<dbReference type="PANTHER" id="PTHR46889:SF6">
    <property type="entry name" value="TRANSPOSASE INSF FOR INSERTION SEQUENCE IS3B"/>
    <property type="match status" value="1"/>
</dbReference>
<dbReference type="EMBL" id="CP017670">
    <property type="protein sequence ID" value="APA44877.1"/>
    <property type="molecule type" value="Genomic_DNA"/>
</dbReference>
<protein>
    <submittedName>
        <fullName evidence="1">Transposase</fullName>
    </submittedName>
</protein>
<dbReference type="AlphaFoldDB" id="A0A3S5ZPT3"/>
<dbReference type="PATRIC" id="fig|386585.9.peg.63"/>
<evidence type="ECO:0000313" key="2">
    <source>
        <dbReference type="EMBL" id="APA44877.1"/>
    </source>
</evidence>
<accession>A0A3S5ZPT3</accession>
<organism evidence="1 3">
    <name type="scientific">Escherichia coli O157:H7</name>
    <dbReference type="NCBI Taxonomy" id="83334"/>
    <lineage>
        <taxon>Bacteria</taxon>
        <taxon>Pseudomonadati</taxon>
        <taxon>Pseudomonadota</taxon>
        <taxon>Gammaproteobacteria</taxon>
        <taxon>Enterobacterales</taxon>
        <taxon>Enterobacteriaceae</taxon>
        <taxon>Escherichia</taxon>
    </lineage>
</organism>
<dbReference type="InterPro" id="IPR050900">
    <property type="entry name" value="Transposase_IS3/IS150/IS904"/>
</dbReference>
<sequence length="119" mass="13681">MDELRAQGYHFKVKTVTESLRRHGLRAKASWNFSPVCYRAHSQPVSENLLEQDFYASGPNQKWAGDITYLRTDEGWPYLAVVTCHYWLINVVTHDGTGAPGTLCYRMSFAKMTDRYTSI</sequence>
<dbReference type="PIR" id="T00294">
    <property type="entry name" value="T00294"/>
</dbReference>
<dbReference type="KEGG" id="ece:Z_L7093"/>
<reference evidence="1 3" key="1">
    <citation type="journal article" date="1998" name="Nucleic Acids Res.">
        <title>The complete DNA sequence and analysis of the large virulence plasmid of Escherichia coli O157:H7.</title>
        <authorList>
            <person name="Burland V."/>
            <person name="Shao Y."/>
            <person name="Perna N.T."/>
            <person name="Plunkett G."/>
            <person name="Sofia H.J."/>
            <person name="Blattner F.R."/>
        </authorList>
    </citation>
    <scope>NUCLEOTIDE SEQUENCE [LARGE SCALE GENOMIC DNA]</scope>
    <source>
        <strain evidence="1">EDL933</strain>
        <strain evidence="3">O157:H7 / EDL933 / ATCC 700927 / EHEC</strain>
        <plasmid evidence="1 3">pO157</plasmid>
    </source>
</reference>
<proteinExistence type="predicted"/>
<reference evidence="2 4" key="2">
    <citation type="submission" date="2016-10" db="EMBL/GenBank/DDBJ databases">
        <title>E. coli O157:H7 PA20.</title>
        <authorList>
            <person name="Uhlich G.A."/>
            <person name="Chen C.-Y."/>
            <person name="Paoli G."/>
        </authorList>
    </citation>
    <scope>NUCLEOTIDE SEQUENCE [LARGE SCALE GENOMIC DNA]</scope>
    <source>
        <strain evidence="2 4">PA20</strain>
        <plasmid evidence="2 4">pO157</plasmid>
    </source>
</reference>
<evidence type="ECO:0000313" key="3">
    <source>
        <dbReference type="Proteomes" id="UP000002519"/>
    </source>
</evidence>
<dbReference type="OMA" id="LAVVTCH"/>
<dbReference type="SUPFAM" id="SSF53098">
    <property type="entry name" value="Ribonuclease H-like"/>
    <property type="match status" value="1"/>
</dbReference>